<dbReference type="InterPro" id="IPR036291">
    <property type="entry name" value="NAD(P)-bd_dom_sf"/>
</dbReference>
<dbReference type="Pfam" id="PF13561">
    <property type="entry name" value="adh_short_C2"/>
    <property type="match status" value="1"/>
</dbReference>
<dbReference type="CDD" id="cd05233">
    <property type="entry name" value="SDR_c"/>
    <property type="match status" value="1"/>
</dbReference>
<organism evidence="3 4">
    <name type="scientific">Candidatus Fervidibacter japonicus</name>
    <dbReference type="NCBI Taxonomy" id="2035412"/>
    <lineage>
        <taxon>Bacteria</taxon>
        <taxon>Candidatus Fervidibacterota</taxon>
        <taxon>Candidatus Fervidibacter</taxon>
    </lineage>
</organism>
<dbReference type="SUPFAM" id="SSF51735">
    <property type="entry name" value="NAD(P)-binding Rossmann-fold domains"/>
    <property type="match status" value="1"/>
</dbReference>
<dbReference type="EC" id="1.1.1.163" evidence="3"/>
<dbReference type="PANTHER" id="PTHR24321:SF15">
    <property type="entry name" value="OXIDOREDUCTASE UCPA"/>
    <property type="match status" value="1"/>
</dbReference>
<proteinExistence type="inferred from homology"/>
<sequence length="243" mass="25640">MRLCNKVALIVGAGGPMGTAVATLFAQEGAKVILAARRPEPLQELAQRIARTGGEATFVTGDALTLDGAQRMVAYALDRYGRLDILYHNVGDYAFGDKPLAETDDSEWRYLVDVNLNSAFFPCRFAVPALRQSGGGVIVLVSAALTVRQNAHAGYAAAKAGLIGLTHNLARALKPFNIRVHCLCPAGIGQLKSSGCIGLPTPNLNRSGEPEDVAYAALFLCSDEAAWLTGVVLDIDGGARLFA</sequence>
<evidence type="ECO:0000256" key="2">
    <source>
        <dbReference type="ARBA" id="ARBA00023002"/>
    </source>
</evidence>
<name>A0A2H5XEB9_9BACT</name>
<dbReference type="AlphaFoldDB" id="A0A2H5XEB9"/>
<evidence type="ECO:0000256" key="1">
    <source>
        <dbReference type="ARBA" id="ARBA00006484"/>
    </source>
</evidence>
<dbReference type="FunFam" id="3.40.50.720:FF:000084">
    <property type="entry name" value="Short-chain dehydrogenase reductase"/>
    <property type="match status" value="1"/>
</dbReference>
<comment type="caution">
    <text evidence="3">The sequence shown here is derived from an EMBL/GenBank/DDBJ whole genome shotgun (WGS) entry which is preliminary data.</text>
</comment>
<gene>
    <name evidence="3" type="primary">cpnA</name>
    <name evidence="3" type="ORF">HRbin17_02047</name>
</gene>
<dbReference type="InterPro" id="IPR002347">
    <property type="entry name" value="SDR_fam"/>
</dbReference>
<dbReference type="PRINTS" id="PR00081">
    <property type="entry name" value="GDHRDH"/>
</dbReference>
<accession>A0A2H5XEB9</accession>
<dbReference type="Proteomes" id="UP000236173">
    <property type="component" value="Unassembled WGS sequence"/>
</dbReference>
<reference evidence="4" key="1">
    <citation type="submission" date="2017-09" db="EMBL/GenBank/DDBJ databases">
        <title>Metaegenomics of thermophilic ammonia-oxidizing enrichment culture.</title>
        <authorList>
            <person name="Kato S."/>
            <person name="Suzuki K."/>
        </authorList>
    </citation>
    <scope>NUCLEOTIDE SEQUENCE [LARGE SCALE GENOMIC DNA]</scope>
</reference>
<keyword evidence="2 3" id="KW-0560">Oxidoreductase</keyword>
<dbReference type="Gene3D" id="3.40.50.720">
    <property type="entry name" value="NAD(P)-binding Rossmann-like Domain"/>
    <property type="match status" value="1"/>
</dbReference>
<comment type="similarity">
    <text evidence="1">Belongs to the short-chain dehydrogenases/reductases (SDR) family.</text>
</comment>
<dbReference type="GO" id="GO:0055041">
    <property type="term" value="F:cyclopentanol dehydrogenase activity"/>
    <property type="evidence" value="ECO:0007669"/>
    <property type="project" value="UniProtKB-EC"/>
</dbReference>
<dbReference type="PROSITE" id="PS00061">
    <property type="entry name" value="ADH_SHORT"/>
    <property type="match status" value="1"/>
</dbReference>
<protein>
    <submittedName>
        <fullName evidence="3">Cyclopentanol dehydrogenase</fullName>
        <ecNumber evidence="3">1.1.1.163</ecNumber>
    </submittedName>
</protein>
<dbReference type="PRINTS" id="PR00080">
    <property type="entry name" value="SDRFAMILY"/>
</dbReference>
<dbReference type="EMBL" id="BEHT01000029">
    <property type="protein sequence ID" value="GBC99522.1"/>
    <property type="molecule type" value="Genomic_DNA"/>
</dbReference>
<evidence type="ECO:0000313" key="3">
    <source>
        <dbReference type="EMBL" id="GBC99522.1"/>
    </source>
</evidence>
<dbReference type="InterPro" id="IPR020904">
    <property type="entry name" value="Sc_DH/Rdtase_CS"/>
</dbReference>
<evidence type="ECO:0000313" key="4">
    <source>
        <dbReference type="Proteomes" id="UP000236173"/>
    </source>
</evidence>
<dbReference type="PANTHER" id="PTHR24321">
    <property type="entry name" value="DEHYDROGENASES, SHORT CHAIN"/>
    <property type="match status" value="1"/>
</dbReference>